<dbReference type="PATRIC" id="fig|1122241.3.peg.2827"/>
<gene>
    <name evidence="1" type="ORF">MOMUL_26610</name>
</gene>
<dbReference type="Proteomes" id="UP000075670">
    <property type="component" value="Unassembled WGS sequence"/>
</dbReference>
<dbReference type="EMBL" id="LTBC01000015">
    <property type="protein sequence ID" value="KYH31128.1"/>
    <property type="molecule type" value="Genomic_DNA"/>
</dbReference>
<evidence type="ECO:0000313" key="1">
    <source>
        <dbReference type="EMBL" id="KYH31128.1"/>
    </source>
</evidence>
<sequence length="73" mass="8777">MAVTLESLRERLWEKKREIALELLDVMLQDEEFYKAILTTKNPDVAALYERFQDVSDYLRWTYCNENEDEAIT</sequence>
<comment type="caution">
    <text evidence="1">The sequence shown here is derived from an EMBL/GenBank/DDBJ whole genome shotgun (WGS) entry which is preliminary data.</text>
</comment>
<protein>
    <submittedName>
        <fullName evidence="1">Uncharacterized protein</fullName>
    </submittedName>
</protein>
<keyword evidence="2" id="KW-1185">Reference proteome</keyword>
<dbReference type="RefSeq" id="WP_062285472.1">
    <property type="nucleotide sequence ID" value="NZ_LTBC01000015.1"/>
</dbReference>
<proteinExistence type="predicted"/>
<name>A0A151AU18_9FIRM</name>
<dbReference type="AlphaFoldDB" id="A0A151AU18"/>
<evidence type="ECO:0000313" key="2">
    <source>
        <dbReference type="Proteomes" id="UP000075670"/>
    </source>
</evidence>
<reference evidence="1 2" key="1">
    <citation type="submission" date="2016-02" db="EMBL/GenBank/DDBJ databases">
        <title>Genome sequence of Moorella mulderi DSM 14980.</title>
        <authorList>
            <person name="Poehlein A."/>
            <person name="Daniel R."/>
        </authorList>
    </citation>
    <scope>NUCLEOTIDE SEQUENCE [LARGE SCALE GENOMIC DNA]</scope>
    <source>
        <strain evidence="1 2">DSM 14980</strain>
    </source>
</reference>
<organism evidence="1 2">
    <name type="scientific">Moorella mulderi DSM 14980</name>
    <dbReference type="NCBI Taxonomy" id="1122241"/>
    <lineage>
        <taxon>Bacteria</taxon>
        <taxon>Bacillati</taxon>
        <taxon>Bacillota</taxon>
        <taxon>Clostridia</taxon>
        <taxon>Neomoorellales</taxon>
        <taxon>Neomoorellaceae</taxon>
        <taxon>Neomoorella</taxon>
    </lineage>
</organism>
<accession>A0A151AU18</accession>